<protein>
    <submittedName>
        <fullName evidence="4">Chaperonin Cpn10 family protein</fullName>
    </submittedName>
</protein>
<dbReference type="FunCoup" id="A0A151Z9J0">
    <property type="interactions" value="178"/>
</dbReference>
<dbReference type="AlphaFoldDB" id="A0A151Z9J0"/>
<sequence length="100" mass="10938">MSSIKSFKPLFDRVLVQRLAKSGDVKTQGGIYLPEKVQSKINEGLILEVGTGRRVGNDFAPPLLKKGDRVLLKDVSGEKINVNGIDCEILVESEILGLMN</sequence>
<dbReference type="GO" id="GO:0044183">
    <property type="term" value="F:protein folding chaperone"/>
    <property type="evidence" value="ECO:0007669"/>
    <property type="project" value="InterPro"/>
</dbReference>
<dbReference type="SUPFAM" id="SSF50129">
    <property type="entry name" value="GroES-like"/>
    <property type="match status" value="1"/>
</dbReference>
<dbReference type="OrthoDB" id="184876at2759"/>
<comment type="similarity">
    <text evidence="1 3">Belongs to the GroES chaperonin family.</text>
</comment>
<dbReference type="GO" id="GO:0046872">
    <property type="term" value="F:metal ion binding"/>
    <property type="evidence" value="ECO:0007669"/>
    <property type="project" value="TreeGrafter"/>
</dbReference>
<evidence type="ECO:0000256" key="3">
    <source>
        <dbReference type="RuleBase" id="RU003479"/>
    </source>
</evidence>
<evidence type="ECO:0000256" key="1">
    <source>
        <dbReference type="ARBA" id="ARBA00006975"/>
    </source>
</evidence>
<dbReference type="InParanoid" id="A0A151Z9J0"/>
<dbReference type="GO" id="GO:0005759">
    <property type="term" value="C:mitochondrial matrix"/>
    <property type="evidence" value="ECO:0007669"/>
    <property type="project" value="TreeGrafter"/>
</dbReference>
<dbReference type="Gene3D" id="2.30.33.40">
    <property type="entry name" value="GroES chaperonin"/>
    <property type="match status" value="1"/>
</dbReference>
<proteinExistence type="inferred from homology"/>
<dbReference type="PRINTS" id="PR00297">
    <property type="entry name" value="CHAPERONIN10"/>
</dbReference>
<name>A0A151Z9J0_TIELA</name>
<reference evidence="4 5" key="1">
    <citation type="submission" date="2015-12" db="EMBL/GenBank/DDBJ databases">
        <title>Dictyostelia acquired genes for synthesis and detection of signals that induce cell-type specialization by lateral gene transfer from prokaryotes.</title>
        <authorList>
            <person name="Gloeckner G."/>
            <person name="Schaap P."/>
        </authorList>
    </citation>
    <scope>NUCLEOTIDE SEQUENCE [LARGE SCALE GENOMIC DNA]</scope>
    <source>
        <strain evidence="4 5">TK</strain>
    </source>
</reference>
<dbReference type="Pfam" id="PF00166">
    <property type="entry name" value="Cpn10"/>
    <property type="match status" value="1"/>
</dbReference>
<organism evidence="4 5">
    <name type="scientific">Tieghemostelium lacteum</name>
    <name type="common">Slime mold</name>
    <name type="synonym">Dictyostelium lacteum</name>
    <dbReference type="NCBI Taxonomy" id="361077"/>
    <lineage>
        <taxon>Eukaryota</taxon>
        <taxon>Amoebozoa</taxon>
        <taxon>Evosea</taxon>
        <taxon>Eumycetozoa</taxon>
        <taxon>Dictyostelia</taxon>
        <taxon>Dictyosteliales</taxon>
        <taxon>Raperosteliaceae</taxon>
        <taxon>Tieghemostelium</taxon>
    </lineage>
</organism>
<comment type="caution">
    <text evidence="4">The sequence shown here is derived from an EMBL/GenBank/DDBJ whole genome shotgun (WGS) entry which is preliminary data.</text>
</comment>
<evidence type="ECO:0000313" key="4">
    <source>
        <dbReference type="EMBL" id="KYQ90534.1"/>
    </source>
</evidence>
<keyword evidence="2 3" id="KW-0143">Chaperone</keyword>
<dbReference type="InterPro" id="IPR020818">
    <property type="entry name" value="Chaperonin_GroES"/>
</dbReference>
<dbReference type="CDD" id="cd00320">
    <property type="entry name" value="cpn10"/>
    <property type="match status" value="1"/>
</dbReference>
<dbReference type="Proteomes" id="UP000076078">
    <property type="component" value="Unassembled WGS sequence"/>
</dbReference>
<dbReference type="GO" id="GO:0051082">
    <property type="term" value="F:unfolded protein binding"/>
    <property type="evidence" value="ECO:0007669"/>
    <property type="project" value="TreeGrafter"/>
</dbReference>
<dbReference type="OMA" id="ANKTHEA"/>
<dbReference type="PANTHER" id="PTHR10772:SF0">
    <property type="entry name" value="10 KDA HEAT SHOCK PROTEIN, MITOCHONDRIAL"/>
    <property type="match status" value="1"/>
</dbReference>
<dbReference type="PANTHER" id="PTHR10772">
    <property type="entry name" value="10 KDA HEAT SHOCK PROTEIN"/>
    <property type="match status" value="1"/>
</dbReference>
<accession>A0A151Z9J0</accession>
<evidence type="ECO:0000256" key="2">
    <source>
        <dbReference type="ARBA" id="ARBA00023186"/>
    </source>
</evidence>
<dbReference type="InterPro" id="IPR037124">
    <property type="entry name" value="Chaperonin_GroES_sf"/>
</dbReference>
<keyword evidence="5" id="KW-1185">Reference proteome</keyword>
<gene>
    <name evidence="4" type="ORF">DLAC_09159</name>
</gene>
<dbReference type="STRING" id="361077.A0A151Z9J0"/>
<evidence type="ECO:0000313" key="5">
    <source>
        <dbReference type="Proteomes" id="UP000076078"/>
    </source>
</evidence>
<dbReference type="GO" id="GO:0051087">
    <property type="term" value="F:protein-folding chaperone binding"/>
    <property type="evidence" value="ECO:0007669"/>
    <property type="project" value="TreeGrafter"/>
</dbReference>
<dbReference type="GO" id="GO:0005524">
    <property type="term" value="F:ATP binding"/>
    <property type="evidence" value="ECO:0007669"/>
    <property type="project" value="InterPro"/>
</dbReference>
<dbReference type="InterPro" id="IPR011032">
    <property type="entry name" value="GroES-like_sf"/>
</dbReference>
<dbReference type="EMBL" id="LODT01000037">
    <property type="protein sequence ID" value="KYQ90534.1"/>
    <property type="molecule type" value="Genomic_DNA"/>
</dbReference>
<dbReference type="SMART" id="SM00883">
    <property type="entry name" value="Cpn10"/>
    <property type="match status" value="1"/>
</dbReference>